<gene>
    <name evidence="2" type="ORF">PMIN01_08676</name>
</gene>
<feature type="compositionally biased region" description="Basic residues" evidence="1">
    <location>
        <begin position="126"/>
        <end position="143"/>
    </location>
</feature>
<feature type="compositionally biased region" description="Basic residues" evidence="1">
    <location>
        <begin position="258"/>
        <end position="268"/>
    </location>
</feature>
<feature type="compositionally biased region" description="Acidic residues" evidence="1">
    <location>
        <begin position="160"/>
        <end position="170"/>
    </location>
</feature>
<dbReference type="Proteomes" id="UP000756921">
    <property type="component" value="Unassembled WGS sequence"/>
</dbReference>
<evidence type="ECO:0000313" key="2">
    <source>
        <dbReference type="EMBL" id="KAF9732994.1"/>
    </source>
</evidence>
<feature type="compositionally biased region" description="Basic and acidic residues" evidence="1">
    <location>
        <begin position="402"/>
        <end position="419"/>
    </location>
</feature>
<dbReference type="GO" id="GO:0005634">
    <property type="term" value="C:nucleus"/>
    <property type="evidence" value="ECO:0007669"/>
    <property type="project" value="TreeGrafter"/>
</dbReference>
<feature type="compositionally biased region" description="Basic and acidic residues" evidence="1">
    <location>
        <begin position="107"/>
        <end position="122"/>
    </location>
</feature>
<feature type="region of interest" description="Disordered" evidence="1">
    <location>
        <begin position="83"/>
        <end position="279"/>
    </location>
</feature>
<dbReference type="PANTHER" id="PTHR15410:SF2">
    <property type="entry name" value="HIRA-INTERACTING PROTEIN 3"/>
    <property type="match status" value="1"/>
</dbReference>
<organism evidence="2 3">
    <name type="scientific">Paraphaeosphaeria minitans</name>
    <dbReference type="NCBI Taxonomy" id="565426"/>
    <lineage>
        <taxon>Eukaryota</taxon>
        <taxon>Fungi</taxon>
        <taxon>Dikarya</taxon>
        <taxon>Ascomycota</taxon>
        <taxon>Pezizomycotina</taxon>
        <taxon>Dothideomycetes</taxon>
        <taxon>Pleosporomycetidae</taxon>
        <taxon>Pleosporales</taxon>
        <taxon>Massarineae</taxon>
        <taxon>Didymosphaeriaceae</taxon>
        <taxon>Paraphaeosphaeria</taxon>
    </lineage>
</organism>
<name>A0A9P6GF31_9PLEO</name>
<dbReference type="PANTHER" id="PTHR15410">
    <property type="entry name" value="HIRA-INTERACTING PROTEIN 3"/>
    <property type="match status" value="1"/>
</dbReference>
<accession>A0A9P6GF31</accession>
<dbReference type="AlphaFoldDB" id="A0A9P6GF31"/>
<feature type="region of interest" description="Disordered" evidence="1">
    <location>
        <begin position="351"/>
        <end position="427"/>
    </location>
</feature>
<feature type="compositionally biased region" description="Basic and acidic residues" evidence="1">
    <location>
        <begin position="191"/>
        <end position="202"/>
    </location>
</feature>
<dbReference type="OrthoDB" id="552755at2759"/>
<dbReference type="EMBL" id="WJXW01000009">
    <property type="protein sequence ID" value="KAF9732994.1"/>
    <property type="molecule type" value="Genomic_DNA"/>
</dbReference>
<keyword evidence="3" id="KW-1185">Reference proteome</keyword>
<reference evidence="2" key="1">
    <citation type="journal article" date="2020" name="Mol. Plant Microbe Interact.">
        <title>Genome Sequence of the Biocontrol Agent Coniothyrium minitans strain Conio (IMI 134523).</title>
        <authorList>
            <person name="Patel D."/>
            <person name="Shittu T.A."/>
            <person name="Baroncelli R."/>
            <person name="Muthumeenakshi S."/>
            <person name="Osborne T.H."/>
            <person name="Janganan T.K."/>
            <person name="Sreenivasaprasad S."/>
        </authorList>
    </citation>
    <scope>NUCLEOTIDE SEQUENCE</scope>
    <source>
        <strain evidence="2">Conio</strain>
    </source>
</reference>
<evidence type="ECO:0000256" key="1">
    <source>
        <dbReference type="SAM" id="MobiDB-lite"/>
    </source>
</evidence>
<sequence length="427" mass="46522">MSDSETYVPSNAAVSRAIRHVVIAIHMAGKDDSLTVNHVRTQAEKKLGMDTGFLKEDRWKNASKTWIKEAVVWLCSRETNKHQERYCGDEVEPETSPKKPSKAKPKAKPEPKKTAKKSEADSAARGVKRKAPAPAKKPPKRTKTVSSDEESEAALSDSPVQEDELSDAESEPIKKPARRQKQVVAEDSDEHDVAPPKSRPQEENTTADSEEDTGRPATSSPAVKDDGGDSDLSSVIDDSPVKKRKRNTEKPATAAKGAKAKAQPKAKAAKTEDDPDQAEIKRLQGWLVKCGIRKVWGRELAKCDTPKDKIRHLTGMLKDAGMDGKYSVEKAAKIKEQREFAKDLEEIQAGAAAWGDTISTGRPRRAAARSVPPVILAKYSDDEDEEKALGAKDDGTDDDDHDEVHSDSGSDDSAGGKDDEGVDEDSE</sequence>
<comment type="caution">
    <text evidence="2">The sequence shown here is derived from an EMBL/GenBank/DDBJ whole genome shotgun (WGS) entry which is preliminary data.</text>
</comment>
<proteinExistence type="predicted"/>
<dbReference type="InterPro" id="IPR037647">
    <property type="entry name" value="HIRIP3"/>
</dbReference>
<protein>
    <submittedName>
        <fullName evidence="2">Uncharacterized protein</fullName>
    </submittedName>
</protein>
<evidence type="ECO:0000313" key="3">
    <source>
        <dbReference type="Proteomes" id="UP000756921"/>
    </source>
</evidence>